<evidence type="ECO:0000313" key="3">
    <source>
        <dbReference type="Proteomes" id="UP000236291"/>
    </source>
</evidence>
<dbReference type="EMBL" id="ASHM01218463">
    <property type="protein sequence ID" value="PNX67916.1"/>
    <property type="molecule type" value="Genomic_DNA"/>
</dbReference>
<organism evidence="2 3">
    <name type="scientific">Trifolium pratense</name>
    <name type="common">Red clover</name>
    <dbReference type="NCBI Taxonomy" id="57577"/>
    <lineage>
        <taxon>Eukaryota</taxon>
        <taxon>Viridiplantae</taxon>
        <taxon>Streptophyta</taxon>
        <taxon>Embryophyta</taxon>
        <taxon>Tracheophyta</taxon>
        <taxon>Spermatophyta</taxon>
        <taxon>Magnoliopsida</taxon>
        <taxon>eudicotyledons</taxon>
        <taxon>Gunneridae</taxon>
        <taxon>Pentapetalae</taxon>
        <taxon>rosids</taxon>
        <taxon>fabids</taxon>
        <taxon>Fabales</taxon>
        <taxon>Fabaceae</taxon>
        <taxon>Papilionoideae</taxon>
        <taxon>50 kb inversion clade</taxon>
        <taxon>NPAAA clade</taxon>
        <taxon>Hologalegina</taxon>
        <taxon>IRL clade</taxon>
        <taxon>Trifolieae</taxon>
        <taxon>Trifolium</taxon>
    </lineage>
</organism>
<reference evidence="2 3" key="1">
    <citation type="journal article" date="2014" name="Am. J. Bot.">
        <title>Genome assembly and annotation for red clover (Trifolium pratense; Fabaceae).</title>
        <authorList>
            <person name="Istvanek J."/>
            <person name="Jaros M."/>
            <person name="Krenek A."/>
            <person name="Repkova J."/>
        </authorList>
    </citation>
    <scope>NUCLEOTIDE SEQUENCE [LARGE SCALE GENOMIC DNA]</scope>
    <source>
        <strain evidence="3">cv. Tatra</strain>
        <tissue evidence="2">Young leaves</tissue>
    </source>
</reference>
<sequence>ENVAAEGEPQDADEDEVYDTGTDAEDDDSGSSDEE</sequence>
<dbReference type="AlphaFoldDB" id="A0A2K3KNS5"/>
<proteinExistence type="predicted"/>
<dbReference type="Proteomes" id="UP000236291">
    <property type="component" value="Unassembled WGS sequence"/>
</dbReference>
<feature type="region of interest" description="Disordered" evidence="1">
    <location>
        <begin position="1"/>
        <end position="35"/>
    </location>
</feature>
<name>A0A2K3KNS5_TRIPR</name>
<evidence type="ECO:0000256" key="1">
    <source>
        <dbReference type="SAM" id="MobiDB-lite"/>
    </source>
</evidence>
<evidence type="ECO:0000313" key="2">
    <source>
        <dbReference type="EMBL" id="PNX67916.1"/>
    </source>
</evidence>
<feature type="non-terminal residue" evidence="2">
    <location>
        <position position="1"/>
    </location>
</feature>
<reference evidence="2 3" key="2">
    <citation type="journal article" date="2017" name="Front. Plant Sci.">
        <title>Gene Classification and Mining of Molecular Markers Useful in Red Clover (Trifolium pratense) Breeding.</title>
        <authorList>
            <person name="Istvanek J."/>
            <person name="Dluhosova J."/>
            <person name="Dluhos P."/>
            <person name="Patkova L."/>
            <person name="Nedelnik J."/>
            <person name="Repkova J."/>
        </authorList>
    </citation>
    <scope>NUCLEOTIDE SEQUENCE [LARGE SCALE GENOMIC DNA]</scope>
    <source>
        <strain evidence="3">cv. Tatra</strain>
        <tissue evidence="2">Young leaves</tissue>
    </source>
</reference>
<comment type="caution">
    <text evidence="2">The sequence shown here is derived from an EMBL/GenBank/DDBJ whole genome shotgun (WGS) entry which is preliminary data.</text>
</comment>
<feature type="compositionally biased region" description="Acidic residues" evidence="1">
    <location>
        <begin position="8"/>
        <end position="35"/>
    </location>
</feature>
<protein>
    <submittedName>
        <fullName evidence="2">Uncharacterized protein</fullName>
    </submittedName>
</protein>
<gene>
    <name evidence="2" type="ORF">L195_g063739</name>
</gene>
<accession>A0A2K3KNS5</accession>